<gene>
    <name evidence="12" type="ORF">EZS28_001009</name>
</gene>
<dbReference type="PANTHER" id="PTHR43671">
    <property type="entry name" value="SERINE/THREONINE-PROTEIN KINASE NEK"/>
    <property type="match status" value="1"/>
</dbReference>
<feature type="domain" description="Protein kinase" evidence="10">
    <location>
        <begin position="261"/>
        <end position="513"/>
    </location>
</feature>
<dbReference type="PANTHER" id="PTHR43671:SF98">
    <property type="entry name" value="SERINE_THREONINE-PROTEIN KINASE NEK11"/>
    <property type="match status" value="1"/>
</dbReference>
<dbReference type="InterPro" id="IPR000719">
    <property type="entry name" value="Prot_kinase_dom"/>
</dbReference>
<dbReference type="Pfam" id="PF00076">
    <property type="entry name" value="RRM_1"/>
    <property type="match status" value="2"/>
</dbReference>
<comment type="catalytic activity">
    <reaction evidence="8">
        <text>L-seryl-[protein] + ATP = O-phospho-L-seryl-[protein] + ADP + H(+)</text>
        <dbReference type="Rhea" id="RHEA:17989"/>
        <dbReference type="Rhea" id="RHEA-COMP:9863"/>
        <dbReference type="Rhea" id="RHEA-COMP:11604"/>
        <dbReference type="ChEBI" id="CHEBI:15378"/>
        <dbReference type="ChEBI" id="CHEBI:29999"/>
        <dbReference type="ChEBI" id="CHEBI:30616"/>
        <dbReference type="ChEBI" id="CHEBI:83421"/>
        <dbReference type="ChEBI" id="CHEBI:456216"/>
        <dbReference type="EC" id="2.7.11.1"/>
    </reaction>
</comment>
<keyword evidence="2" id="KW-0723">Serine/threonine-protein kinase</keyword>
<dbReference type="PROSITE" id="PS50011">
    <property type="entry name" value="PROTEIN_KINASE_DOM"/>
    <property type="match status" value="1"/>
</dbReference>
<accession>A0A5J4X9H6</accession>
<evidence type="ECO:0000256" key="2">
    <source>
        <dbReference type="ARBA" id="ARBA00022527"/>
    </source>
</evidence>
<sequence length="731" mass="83472">MSNKLFVKNLNLDTSALALGHLFETVGTVNSASLAKDNNGLSRGFGFVEMENHETALRALQQLDKHELEGRQIHIELSRDKPNTFQNQQWQRSLPRRFRRGGYMGVSQRAPMNRYDSQMFRSMTLPRPRMHRRPFRARDGQWQDRKDSSVRIYVSNLPFTATEEELQVSFANYRVTEVILPKRRYNTSLNVGYGFVEFEDEEEQHRVLQEVKEITLGGRQCRIEVAHDQLTKPEEEETGTQKDKETLIQRNQPRVHTLADFDVLEELSGGAFGRILLVRLKRTGEVFVMKRISYIGDQKKKMADDEVDMLKQVQSLHVVKFIESFVDGIDMCIVLEHCSGGNMRKLLDEMKMWPIEDRKKRGYFILYQILSALEFLHSRNIVHRDLKPENVLIDKDGNAKTGDYGLAQKMESKSYLKAVGTKVYAPNEAHKEEKMTFMSDIWSAGVIVLEALLGRHPFEGETQEETIRNIKNGRVAQIPDYISGDLKTMLLRMVDPEPTRRPTAKELLSMDLMMIQADIINPPKPIIATVQAIAMLNPTLNVPNDENGRIDGSSFIHTSDNNNKCTITVSPVIEKSIARIEFVFKDHEDSSFCFGIVDNSTVYLPNEAPARDGRNTIRYLSNGNLGHIIRQQAGFFSGSSAAVKGNAAFTCGQHVACEVDLRSSVRCVTFFVEGFEQKNYVIQAPEAVRFFAYVQNPSSQFQITKFQLLSASSARHLSESKPWEWGKDWKQ</sequence>
<evidence type="ECO:0000259" key="11">
    <source>
        <dbReference type="PROSITE" id="PS50102"/>
    </source>
</evidence>
<dbReference type="InterPro" id="IPR011009">
    <property type="entry name" value="Kinase-like_dom_sf"/>
</dbReference>
<evidence type="ECO:0000256" key="5">
    <source>
        <dbReference type="ARBA" id="ARBA00022777"/>
    </source>
</evidence>
<dbReference type="EC" id="2.7.11.1" evidence="1"/>
<evidence type="ECO:0000259" key="10">
    <source>
        <dbReference type="PROSITE" id="PS50011"/>
    </source>
</evidence>
<dbReference type="Pfam" id="PF00069">
    <property type="entry name" value="Pkinase"/>
    <property type="match status" value="1"/>
</dbReference>
<dbReference type="SUPFAM" id="SSF56112">
    <property type="entry name" value="Protein kinase-like (PK-like)"/>
    <property type="match status" value="1"/>
</dbReference>
<feature type="domain" description="RRM" evidence="11">
    <location>
        <begin position="150"/>
        <end position="228"/>
    </location>
</feature>
<evidence type="ECO:0000256" key="9">
    <source>
        <dbReference type="PROSITE-ProRule" id="PRU00176"/>
    </source>
</evidence>
<dbReference type="InterPro" id="IPR000504">
    <property type="entry name" value="RRM_dom"/>
</dbReference>
<dbReference type="SMART" id="SM00220">
    <property type="entry name" value="S_TKc"/>
    <property type="match status" value="1"/>
</dbReference>
<dbReference type="PROSITE" id="PS00108">
    <property type="entry name" value="PROTEIN_KINASE_ST"/>
    <property type="match status" value="1"/>
</dbReference>
<evidence type="ECO:0000256" key="4">
    <source>
        <dbReference type="ARBA" id="ARBA00022741"/>
    </source>
</evidence>
<keyword evidence="4" id="KW-0547">Nucleotide-binding</keyword>
<dbReference type="Gene3D" id="3.30.70.330">
    <property type="match status" value="2"/>
</dbReference>
<name>A0A5J4X9H6_9EUKA</name>
<evidence type="ECO:0000313" key="12">
    <source>
        <dbReference type="EMBL" id="KAA6403466.1"/>
    </source>
</evidence>
<keyword evidence="3" id="KW-0808">Transferase</keyword>
<evidence type="ECO:0000256" key="1">
    <source>
        <dbReference type="ARBA" id="ARBA00012513"/>
    </source>
</evidence>
<evidence type="ECO:0000256" key="6">
    <source>
        <dbReference type="ARBA" id="ARBA00022840"/>
    </source>
</evidence>
<evidence type="ECO:0000256" key="7">
    <source>
        <dbReference type="ARBA" id="ARBA00047899"/>
    </source>
</evidence>
<dbReference type="CDD" id="cd00590">
    <property type="entry name" value="RRM_SF"/>
    <property type="match status" value="2"/>
</dbReference>
<dbReference type="GO" id="GO:0004674">
    <property type="term" value="F:protein serine/threonine kinase activity"/>
    <property type="evidence" value="ECO:0007669"/>
    <property type="project" value="UniProtKB-KW"/>
</dbReference>
<dbReference type="OrthoDB" id="3173976at2759"/>
<dbReference type="InterPro" id="IPR035979">
    <property type="entry name" value="RBD_domain_sf"/>
</dbReference>
<dbReference type="GO" id="GO:0003723">
    <property type="term" value="F:RNA binding"/>
    <property type="evidence" value="ECO:0007669"/>
    <property type="project" value="UniProtKB-UniRule"/>
</dbReference>
<keyword evidence="5 12" id="KW-0418">Kinase</keyword>
<comment type="caution">
    <text evidence="12">The sequence shown here is derived from an EMBL/GenBank/DDBJ whole genome shotgun (WGS) entry which is preliminary data.</text>
</comment>
<dbReference type="Proteomes" id="UP000324800">
    <property type="component" value="Unassembled WGS sequence"/>
</dbReference>
<evidence type="ECO:0000256" key="8">
    <source>
        <dbReference type="ARBA" id="ARBA00048679"/>
    </source>
</evidence>
<evidence type="ECO:0000256" key="3">
    <source>
        <dbReference type="ARBA" id="ARBA00022679"/>
    </source>
</evidence>
<dbReference type="InterPro" id="IPR012677">
    <property type="entry name" value="Nucleotide-bd_a/b_plait_sf"/>
</dbReference>
<organism evidence="12 13">
    <name type="scientific">Streblomastix strix</name>
    <dbReference type="NCBI Taxonomy" id="222440"/>
    <lineage>
        <taxon>Eukaryota</taxon>
        <taxon>Metamonada</taxon>
        <taxon>Preaxostyla</taxon>
        <taxon>Oxymonadida</taxon>
        <taxon>Streblomastigidae</taxon>
        <taxon>Streblomastix</taxon>
    </lineage>
</organism>
<keyword evidence="9" id="KW-0694">RNA-binding</keyword>
<dbReference type="InterPro" id="IPR050660">
    <property type="entry name" value="NEK_Ser/Thr_kinase"/>
</dbReference>
<dbReference type="Gene3D" id="1.10.510.10">
    <property type="entry name" value="Transferase(Phosphotransferase) domain 1"/>
    <property type="match status" value="1"/>
</dbReference>
<dbReference type="SUPFAM" id="SSF54928">
    <property type="entry name" value="RNA-binding domain, RBD"/>
    <property type="match status" value="2"/>
</dbReference>
<comment type="catalytic activity">
    <reaction evidence="7">
        <text>L-threonyl-[protein] + ATP = O-phospho-L-threonyl-[protein] + ADP + H(+)</text>
        <dbReference type="Rhea" id="RHEA:46608"/>
        <dbReference type="Rhea" id="RHEA-COMP:11060"/>
        <dbReference type="Rhea" id="RHEA-COMP:11605"/>
        <dbReference type="ChEBI" id="CHEBI:15378"/>
        <dbReference type="ChEBI" id="CHEBI:30013"/>
        <dbReference type="ChEBI" id="CHEBI:30616"/>
        <dbReference type="ChEBI" id="CHEBI:61977"/>
        <dbReference type="ChEBI" id="CHEBI:456216"/>
        <dbReference type="EC" id="2.7.11.1"/>
    </reaction>
</comment>
<evidence type="ECO:0000313" key="13">
    <source>
        <dbReference type="Proteomes" id="UP000324800"/>
    </source>
</evidence>
<keyword evidence="6" id="KW-0067">ATP-binding</keyword>
<feature type="domain" description="RRM" evidence="11">
    <location>
        <begin position="3"/>
        <end position="80"/>
    </location>
</feature>
<dbReference type="EMBL" id="SNRW01000097">
    <property type="protein sequence ID" value="KAA6403466.1"/>
    <property type="molecule type" value="Genomic_DNA"/>
</dbReference>
<dbReference type="SMART" id="SM00360">
    <property type="entry name" value="RRM"/>
    <property type="match status" value="2"/>
</dbReference>
<dbReference type="AlphaFoldDB" id="A0A5J4X9H6"/>
<dbReference type="InterPro" id="IPR008271">
    <property type="entry name" value="Ser/Thr_kinase_AS"/>
</dbReference>
<proteinExistence type="predicted"/>
<protein>
    <recommendedName>
        <fullName evidence="1">non-specific serine/threonine protein kinase</fullName>
        <ecNumber evidence="1">2.7.11.1</ecNumber>
    </recommendedName>
</protein>
<reference evidence="12 13" key="1">
    <citation type="submission" date="2019-03" db="EMBL/GenBank/DDBJ databases">
        <title>Single cell metagenomics reveals metabolic interactions within the superorganism composed of flagellate Streblomastix strix and complex community of Bacteroidetes bacteria on its surface.</title>
        <authorList>
            <person name="Treitli S.C."/>
            <person name="Kolisko M."/>
            <person name="Husnik F."/>
            <person name="Keeling P."/>
            <person name="Hampl V."/>
        </authorList>
    </citation>
    <scope>NUCLEOTIDE SEQUENCE [LARGE SCALE GENOMIC DNA]</scope>
    <source>
        <strain evidence="12">ST1C</strain>
    </source>
</reference>
<dbReference type="PROSITE" id="PS50102">
    <property type="entry name" value="RRM"/>
    <property type="match status" value="2"/>
</dbReference>
<dbReference type="GO" id="GO:0005524">
    <property type="term" value="F:ATP binding"/>
    <property type="evidence" value="ECO:0007669"/>
    <property type="project" value="UniProtKB-KW"/>
</dbReference>